<dbReference type="AlphaFoldDB" id="A0A813SA97"/>
<organism evidence="2 3">
    <name type="scientific">Adineta ricciae</name>
    <name type="common">Rotifer</name>
    <dbReference type="NCBI Taxonomy" id="249248"/>
    <lineage>
        <taxon>Eukaryota</taxon>
        <taxon>Metazoa</taxon>
        <taxon>Spiralia</taxon>
        <taxon>Gnathifera</taxon>
        <taxon>Rotifera</taxon>
        <taxon>Eurotatoria</taxon>
        <taxon>Bdelloidea</taxon>
        <taxon>Adinetida</taxon>
        <taxon>Adinetidae</taxon>
        <taxon>Adineta</taxon>
    </lineage>
</organism>
<keyword evidence="3" id="KW-1185">Reference proteome</keyword>
<evidence type="ECO:0000313" key="3">
    <source>
        <dbReference type="Proteomes" id="UP000663828"/>
    </source>
</evidence>
<dbReference type="InterPro" id="IPR031367">
    <property type="entry name" value="CCDC24"/>
</dbReference>
<name>A0A813SA97_ADIRI</name>
<feature type="region of interest" description="Disordered" evidence="1">
    <location>
        <begin position="259"/>
        <end position="317"/>
    </location>
</feature>
<proteinExistence type="predicted"/>
<protein>
    <recommendedName>
        <fullName evidence="4">Coiled-coil domain-containing protein 24</fullName>
    </recommendedName>
</protein>
<evidence type="ECO:0000256" key="1">
    <source>
        <dbReference type="SAM" id="MobiDB-lite"/>
    </source>
</evidence>
<gene>
    <name evidence="2" type="ORF">XAT740_LOCUS2518</name>
</gene>
<feature type="compositionally biased region" description="Polar residues" evidence="1">
    <location>
        <begin position="272"/>
        <end position="281"/>
    </location>
</feature>
<dbReference type="PANTHER" id="PTHR28601">
    <property type="entry name" value="COILED-COIL DOMAIN-CONTAINING PROTEIN 24"/>
    <property type="match status" value="1"/>
</dbReference>
<dbReference type="Pfam" id="PF15669">
    <property type="entry name" value="CCDC24"/>
    <property type="match status" value="1"/>
</dbReference>
<reference evidence="2" key="1">
    <citation type="submission" date="2021-02" db="EMBL/GenBank/DDBJ databases">
        <authorList>
            <person name="Nowell W R."/>
        </authorList>
    </citation>
    <scope>NUCLEOTIDE SEQUENCE</scope>
</reference>
<evidence type="ECO:0000313" key="2">
    <source>
        <dbReference type="EMBL" id="CAF0791741.1"/>
    </source>
</evidence>
<dbReference type="Proteomes" id="UP000663828">
    <property type="component" value="Unassembled WGS sequence"/>
</dbReference>
<sequence length="400" mass="45230">MDSSVFVPYDKPISTWKSLLSSLSSAECDFVKFYLGQALIEQCEEIEGEIDSLLEIWRDYRNETIAPCADPTLPTLAEPPVLRGRLTTEIEFFVKHIHEQCANNDQILRRRLSGGHNWNAINYALVTGTGDDERRIRERPVSARDRQGRETPVLLIPEPAANIDETQTANPLSPRTISSVDVDAVRHKLEDFTLDDIIEHLRQAIRDDIKTLEFHVTYLHQKLEEEADYRSKTRGLLREPTLGELKDERNRLEKEVFKTADVRISPEPAKTLQRQTSLQDNSSRRSSTSSTTSSRISIDSVSTKEMRSSGPLRAYAVDSTVSNKPRLAIDRKAPSKTKTDSSVLVPLGSIKQQDLLKKYPLLSATTTSTKSTKPSETSTTRINSADRFRRMVLDCREISS</sequence>
<feature type="compositionally biased region" description="Low complexity" evidence="1">
    <location>
        <begin position="284"/>
        <end position="301"/>
    </location>
</feature>
<accession>A0A813SA97</accession>
<dbReference type="EMBL" id="CAJNOR010000088">
    <property type="protein sequence ID" value="CAF0791741.1"/>
    <property type="molecule type" value="Genomic_DNA"/>
</dbReference>
<evidence type="ECO:0008006" key="4">
    <source>
        <dbReference type="Google" id="ProtNLM"/>
    </source>
</evidence>
<comment type="caution">
    <text evidence="2">The sequence shown here is derived from an EMBL/GenBank/DDBJ whole genome shotgun (WGS) entry which is preliminary data.</text>
</comment>
<dbReference type="PANTHER" id="PTHR28601:SF1">
    <property type="entry name" value="COILED-COIL DOMAIN-CONTAINING PROTEIN 24"/>
    <property type="match status" value="1"/>
</dbReference>